<keyword evidence="1" id="KW-0472">Membrane</keyword>
<keyword evidence="1" id="KW-0812">Transmembrane</keyword>
<dbReference type="RefSeq" id="WP_156560051.1">
    <property type="nucleotide sequence ID" value="NZ_CACRTV010000033.1"/>
</dbReference>
<sequence length="132" mass="15502">MKNIIIWFLANSLINYFINDIVLIPLISIFTFPFLFENFIKQIKRYRNKKIKLNILLNIGVNYVSRSIIEFIVIYIGISLVNSAYSIYINNNTYEISSLIFEILLGIIMIIGGLQLIRDKINKEKFKNRTSM</sequence>
<evidence type="ECO:0000313" key="2">
    <source>
        <dbReference type="EMBL" id="VYT97938.1"/>
    </source>
</evidence>
<protein>
    <submittedName>
        <fullName evidence="2">Uncharacterized protein</fullName>
    </submittedName>
</protein>
<evidence type="ECO:0000256" key="1">
    <source>
        <dbReference type="SAM" id="Phobius"/>
    </source>
</evidence>
<proteinExistence type="predicted"/>
<dbReference type="AlphaFoldDB" id="A0A6N3B645"/>
<feature type="transmembrane region" description="Helical" evidence="1">
    <location>
        <begin position="98"/>
        <end position="117"/>
    </location>
</feature>
<accession>A0A6N3B645</accession>
<feature type="transmembrane region" description="Helical" evidence="1">
    <location>
        <begin position="16"/>
        <end position="36"/>
    </location>
</feature>
<name>A0A6N3B645_9CLOT</name>
<feature type="transmembrane region" description="Helical" evidence="1">
    <location>
        <begin position="56"/>
        <end position="78"/>
    </location>
</feature>
<organism evidence="2">
    <name type="scientific">Clostridium paraputrificum</name>
    <dbReference type="NCBI Taxonomy" id="29363"/>
    <lineage>
        <taxon>Bacteria</taxon>
        <taxon>Bacillati</taxon>
        <taxon>Bacillota</taxon>
        <taxon>Clostridia</taxon>
        <taxon>Eubacteriales</taxon>
        <taxon>Clostridiaceae</taxon>
        <taxon>Clostridium</taxon>
    </lineage>
</organism>
<gene>
    <name evidence="2" type="ORF">CPLFYP93_01074</name>
</gene>
<keyword evidence="1" id="KW-1133">Transmembrane helix</keyword>
<reference evidence="2" key="1">
    <citation type="submission" date="2019-11" db="EMBL/GenBank/DDBJ databases">
        <authorList>
            <person name="Feng L."/>
        </authorList>
    </citation>
    <scope>NUCLEOTIDE SEQUENCE</scope>
    <source>
        <strain evidence="2">CParaputrificumLFYP93</strain>
    </source>
</reference>
<dbReference type="EMBL" id="CACRTV010000033">
    <property type="protein sequence ID" value="VYT97938.1"/>
    <property type="molecule type" value="Genomic_DNA"/>
</dbReference>